<keyword evidence="1" id="KW-0677">Repeat</keyword>
<dbReference type="InterPro" id="IPR051550">
    <property type="entry name" value="SCF-Subunits/Alg-Epimerases"/>
</dbReference>
<dbReference type="InterPro" id="IPR011459">
    <property type="entry name" value="DUF1565"/>
</dbReference>
<evidence type="ECO:0000259" key="4">
    <source>
        <dbReference type="Pfam" id="PF13229"/>
    </source>
</evidence>
<dbReference type="Proteomes" id="UP000318081">
    <property type="component" value="Chromosome"/>
</dbReference>
<dbReference type="InterPro" id="IPR006626">
    <property type="entry name" value="PbH1"/>
</dbReference>
<feature type="chain" id="PRO_5047269999" evidence="2">
    <location>
        <begin position="28"/>
        <end position="1041"/>
    </location>
</feature>
<evidence type="ECO:0000259" key="3">
    <source>
        <dbReference type="Pfam" id="PF07602"/>
    </source>
</evidence>
<reference evidence="5 6" key="1">
    <citation type="submission" date="2019-02" db="EMBL/GenBank/DDBJ databases">
        <title>Deep-cultivation of Planctomycetes and their phenomic and genomic characterization uncovers novel biology.</title>
        <authorList>
            <person name="Wiegand S."/>
            <person name="Jogler M."/>
            <person name="Boedeker C."/>
            <person name="Pinto D."/>
            <person name="Vollmers J."/>
            <person name="Rivas-Marin E."/>
            <person name="Kohn T."/>
            <person name="Peeters S.H."/>
            <person name="Heuer A."/>
            <person name="Rast P."/>
            <person name="Oberbeckmann S."/>
            <person name="Bunk B."/>
            <person name="Jeske O."/>
            <person name="Meyerdierks A."/>
            <person name="Storesund J.E."/>
            <person name="Kallscheuer N."/>
            <person name="Luecker S."/>
            <person name="Lage O.M."/>
            <person name="Pohl T."/>
            <person name="Merkel B.J."/>
            <person name="Hornburger P."/>
            <person name="Mueller R.-W."/>
            <person name="Bruemmer F."/>
            <person name="Labrenz M."/>
            <person name="Spormann A.M."/>
            <person name="Op den Camp H."/>
            <person name="Overmann J."/>
            <person name="Amann R."/>
            <person name="Jetten M.S.M."/>
            <person name="Mascher T."/>
            <person name="Medema M.H."/>
            <person name="Devos D.P."/>
            <person name="Kaster A.-K."/>
            <person name="Ovreas L."/>
            <person name="Rohde M."/>
            <person name="Galperin M.Y."/>
            <person name="Jogler C."/>
        </authorList>
    </citation>
    <scope>NUCLEOTIDE SEQUENCE [LARGE SCALE GENOMIC DNA]</scope>
    <source>
        <strain evidence="5 6">TBK1r</strain>
    </source>
</reference>
<keyword evidence="6" id="KW-1185">Reference proteome</keyword>
<keyword evidence="2" id="KW-0732">Signal</keyword>
<gene>
    <name evidence="5" type="ORF">TBK1r_03850</name>
</gene>
<dbReference type="PANTHER" id="PTHR22990">
    <property type="entry name" value="F-BOX ONLY PROTEIN"/>
    <property type="match status" value="1"/>
</dbReference>
<dbReference type="Pfam" id="PF07602">
    <property type="entry name" value="DUF1565"/>
    <property type="match status" value="1"/>
</dbReference>
<feature type="domain" description="DUF1565" evidence="3">
    <location>
        <begin position="35"/>
        <end position="75"/>
    </location>
</feature>
<evidence type="ECO:0000256" key="2">
    <source>
        <dbReference type="SAM" id="SignalP"/>
    </source>
</evidence>
<dbReference type="NCBIfam" id="NF041518">
    <property type="entry name" value="choice_anch_Q"/>
    <property type="match status" value="1"/>
</dbReference>
<proteinExistence type="predicted"/>
<dbReference type="InterPro" id="IPR011050">
    <property type="entry name" value="Pectin_lyase_fold/virulence"/>
</dbReference>
<dbReference type="InterPro" id="IPR039448">
    <property type="entry name" value="Beta_helix"/>
</dbReference>
<dbReference type="Gene3D" id="2.160.20.10">
    <property type="entry name" value="Single-stranded right-handed beta-helix, Pectin lyase-like"/>
    <property type="match status" value="3"/>
</dbReference>
<evidence type="ECO:0000256" key="1">
    <source>
        <dbReference type="ARBA" id="ARBA00022737"/>
    </source>
</evidence>
<dbReference type="InterPro" id="IPR012334">
    <property type="entry name" value="Pectin_lyas_fold"/>
</dbReference>
<name>A0ABX5XI86_9BACT</name>
<dbReference type="PANTHER" id="PTHR22990:SF15">
    <property type="entry name" value="F-BOX ONLY PROTEIN 10"/>
    <property type="match status" value="1"/>
</dbReference>
<feature type="domain" description="Right handed beta helix" evidence="4">
    <location>
        <begin position="190"/>
        <end position="352"/>
    </location>
</feature>
<dbReference type="RefSeq" id="WP_419580874.1">
    <property type="nucleotide sequence ID" value="NZ_CP036432.1"/>
</dbReference>
<protein>
    <submittedName>
        <fullName evidence="5">Adenovirus EB1 55K protein / large t-antigen</fullName>
    </submittedName>
</protein>
<feature type="domain" description="Right handed beta helix" evidence="4">
    <location>
        <begin position="514"/>
        <end position="645"/>
    </location>
</feature>
<feature type="domain" description="Right handed beta helix" evidence="4">
    <location>
        <begin position="728"/>
        <end position="872"/>
    </location>
</feature>
<organism evidence="5 6">
    <name type="scientific">Stieleria magnilauensis</name>
    <dbReference type="NCBI Taxonomy" id="2527963"/>
    <lineage>
        <taxon>Bacteria</taxon>
        <taxon>Pseudomonadati</taxon>
        <taxon>Planctomycetota</taxon>
        <taxon>Planctomycetia</taxon>
        <taxon>Pirellulales</taxon>
        <taxon>Pirellulaceae</taxon>
        <taxon>Stieleria</taxon>
    </lineage>
</organism>
<dbReference type="SMART" id="SM00710">
    <property type="entry name" value="PbH1"/>
    <property type="match status" value="15"/>
</dbReference>
<dbReference type="Pfam" id="PF13229">
    <property type="entry name" value="Beta_helix"/>
    <property type="match status" value="4"/>
</dbReference>
<feature type="signal peptide" evidence="2">
    <location>
        <begin position="1"/>
        <end position="27"/>
    </location>
</feature>
<feature type="domain" description="Right handed beta helix" evidence="4">
    <location>
        <begin position="378"/>
        <end position="491"/>
    </location>
</feature>
<dbReference type="SUPFAM" id="SSF51126">
    <property type="entry name" value="Pectin lyase-like"/>
    <property type="match status" value="3"/>
</dbReference>
<dbReference type="InterPro" id="IPR059226">
    <property type="entry name" value="Choice_anch_Q_dom"/>
</dbReference>
<sequence length="1041" mass="112043">MTHCIPRCRPLILIGFLALLPITTAQATNYYVRATGNDSNPGTHRNQAFRTITKATSIAVQGDVLFVGAGTYDENVVIKGGGGATSKAWLVLYADQTGTYTGDKGSVVIRPQAKTWTVRVFNTGNVLFYGFDFERNAALDGRSYGSLVTNTTGHAYYLNCSFKDLTYALRDLGTHQLHVSGCTFTGVTYGVYATRIEAANVSNCQFMATQYGCIGYDGNSLAVTGTRFSDRINASDAPTKTRGVYAVRTGLSVSRCEFNGSTVGVYGTALKSAAITRSNFLDTTSYAARCDGESLSMSRCTIRGGNYGVTLGDTTGKSAELSDLQIESMRVGITAHQGDYDFRKVTLRGNRFGLYQRSGNKRLTLSKKDRIEFVDNDYAIYSNHAKGEDAELILSDVDLSGNNRGLVSYRTRVSIDKCTFGGDKMGAYLSDNLSATISDSTFNGNPADANACTYGLYVRSDDIEVEKCRFENSRYGVMVHNTSAAAPVLKKLTSEDHTAAALYIRGGTWTYDGADKHTFRNCPRGVIANTVKWTINEVTTSDSCKYPITDYYGDCTVTDTTAQGTTSGFYAYQSQAVNIDGLAVADCGSYGVVLNDCASVQINRCVANRNGHGMYVYSKRNLRPAIRDCELSGNTGYGLLMTGATLDPSSTANLELNNNRYGLRVNDQPLTLLPAMNVAMTGNQYGVLCQKEKLTMTGIELAGNEIAAYCSRGSLSIAQCSLTATRYGVLGYLDGECDISDSRFNDAAYGIYLRAVGTTNLPVQISKAVVTGATGAGVYVRGDPANPLPVSIRNSSIRNGRQGLVLNHTRATVDTLNVADLSSIGIYQASGSAAIHGCAFARLTGSWAILARGDRCDVSQSTIRTGRYGIALQTDRGAVTNTVIAGTDYGIYLRATDADYSIVHTTVAAAKFYGLIRYEGSTTIRNSIFDAAYFGLYNARPGGTFDHQYNVVHALRRPYVNSSVGIGETNDPPLFADPATGDFHLSMGSPAINSGTDLAGLVSIDLDGNARPSFQGYEMGAYEFMEPSGSIRVLKWDEVAR</sequence>
<dbReference type="EMBL" id="CP036432">
    <property type="protein sequence ID" value="QDV81467.1"/>
    <property type="molecule type" value="Genomic_DNA"/>
</dbReference>
<accession>A0ABX5XI86</accession>
<evidence type="ECO:0000313" key="6">
    <source>
        <dbReference type="Proteomes" id="UP000318081"/>
    </source>
</evidence>
<evidence type="ECO:0000313" key="5">
    <source>
        <dbReference type="EMBL" id="QDV81467.1"/>
    </source>
</evidence>